<dbReference type="GO" id="GO:0032543">
    <property type="term" value="P:mitochondrial translation"/>
    <property type="evidence" value="ECO:0007669"/>
    <property type="project" value="InterPro"/>
</dbReference>
<gene>
    <name evidence="3" type="primary">CHCHD1</name>
</gene>
<feature type="domain" description="CHCH" evidence="2">
    <location>
        <begin position="45"/>
        <end position="78"/>
    </location>
</feature>
<dbReference type="SUPFAM" id="SSF47072">
    <property type="entry name" value="Cysteine alpha-hairpin motif"/>
    <property type="match status" value="1"/>
</dbReference>
<dbReference type="PANTHER" id="PTHR31278:SF2">
    <property type="entry name" value="SMALL RIBOSOMAL SUBUNIT PROTEIN MS37"/>
    <property type="match status" value="1"/>
</dbReference>
<dbReference type="InterPro" id="IPR010625">
    <property type="entry name" value="CHCH"/>
</dbReference>
<dbReference type="CTD" id="118487"/>
<reference evidence="3" key="2">
    <citation type="submission" date="2025-08" db="UniProtKB">
        <authorList>
            <consortium name="Ensembl"/>
        </authorList>
    </citation>
    <scope>IDENTIFICATION</scope>
</reference>
<dbReference type="GO" id="GO:0005654">
    <property type="term" value="C:nucleoplasm"/>
    <property type="evidence" value="ECO:0007669"/>
    <property type="project" value="TreeGrafter"/>
</dbReference>
<dbReference type="GO" id="GO:0003723">
    <property type="term" value="F:RNA binding"/>
    <property type="evidence" value="ECO:0007669"/>
    <property type="project" value="TreeGrafter"/>
</dbReference>
<dbReference type="RefSeq" id="XP_032464303.1">
    <property type="nucleotide sequence ID" value="XM_032608412.1"/>
</dbReference>
<dbReference type="AlphaFoldDB" id="A0A8C9E6U7"/>
<dbReference type="Proteomes" id="UP000694554">
    <property type="component" value="Chromosome 16"/>
</dbReference>
<evidence type="ECO:0000259" key="2">
    <source>
        <dbReference type="Pfam" id="PF06747"/>
    </source>
</evidence>
<reference evidence="3" key="1">
    <citation type="submission" date="2019-08" db="EMBL/GenBank/DDBJ databases">
        <title>Phocoena sinus (Vaquita) genome, mPhoSin1, primary haplotype.</title>
        <authorList>
            <person name="Morin P."/>
            <person name="Mountcastle J."/>
            <person name="Fungtammasan C."/>
            <person name="Rhie A."/>
            <person name="Rojas-Bracho L."/>
            <person name="Smith C.R."/>
            <person name="Taylor B.L."/>
            <person name="Gulland F.M.D."/>
            <person name="Musser W."/>
            <person name="Houck M."/>
            <person name="Haase B."/>
            <person name="Paez S."/>
            <person name="Howe K."/>
            <person name="Torrance J."/>
            <person name="Formenti G."/>
            <person name="Phillippy A."/>
            <person name="Ryder O."/>
            <person name="Jarvis E.D."/>
            <person name="Fedrigo O."/>
        </authorList>
    </citation>
    <scope>NUCLEOTIDE SEQUENCE [LARGE SCALE GENOMIC DNA]</scope>
</reference>
<proteinExistence type="predicted"/>
<protein>
    <submittedName>
        <fullName evidence="3">Coiled-coil-helix-coiled-coil-helix domain containing 1</fullName>
    </submittedName>
</protein>
<dbReference type="PANTHER" id="PTHR31278">
    <property type="entry name" value="CHCHD1"/>
    <property type="match status" value="1"/>
</dbReference>
<sequence>MATPSLRGRLARFGNPRKPILKPNKPLILANRVGERRREKGEATCITEMSVMMACWKQNEFRDEACKKEIQDFFDCASRAEVTGDSWGALLGGKWGAYSNGSYCLLLGDKKVPLILKGRGSFWKLPESRQSGKGYRFEGIVILSDLFHWFYLYLVQDEVNISIHLTEFCECQVKR</sequence>
<dbReference type="GeneTree" id="ENSGT00390000007683"/>
<dbReference type="Pfam" id="PF06747">
    <property type="entry name" value="CHCH"/>
    <property type="match status" value="1"/>
</dbReference>
<name>A0A8C9E6U7_PHOSS</name>
<dbReference type="GeneID" id="116741600"/>
<accession>A0A8C9E6U7</accession>
<dbReference type="Ensembl" id="ENSPSNT00000026743.1">
    <property type="protein sequence ID" value="ENSPSNP00000023777.1"/>
    <property type="gene ID" value="ENSPSNG00000017371.1"/>
</dbReference>
<keyword evidence="4" id="KW-1185">Reference proteome</keyword>
<dbReference type="GO" id="GO:0005761">
    <property type="term" value="C:mitochondrial ribosome"/>
    <property type="evidence" value="ECO:0007669"/>
    <property type="project" value="InterPro"/>
</dbReference>
<evidence type="ECO:0000313" key="4">
    <source>
        <dbReference type="Proteomes" id="UP000694554"/>
    </source>
</evidence>
<keyword evidence="1" id="KW-1015">Disulfide bond</keyword>
<reference evidence="3" key="3">
    <citation type="submission" date="2025-09" db="UniProtKB">
        <authorList>
            <consortium name="Ensembl"/>
        </authorList>
    </citation>
    <scope>IDENTIFICATION</scope>
</reference>
<organism evidence="3 4">
    <name type="scientific">Phocoena sinus</name>
    <name type="common">Vaquita</name>
    <dbReference type="NCBI Taxonomy" id="42100"/>
    <lineage>
        <taxon>Eukaryota</taxon>
        <taxon>Metazoa</taxon>
        <taxon>Chordata</taxon>
        <taxon>Craniata</taxon>
        <taxon>Vertebrata</taxon>
        <taxon>Euteleostomi</taxon>
        <taxon>Mammalia</taxon>
        <taxon>Eutheria</taxon>
        <taxon>Laurasiatheria</taxon>
        <taxon>Artiodactyla</taxon>
        <taxon>Whippomorpha</taxon>
        <taxon>Cetacea</taxon>
        <taxon>Odontoceti</taxon>
        <taxon>Phocoenidae</taxon>
        <taxon>Phocoena</taxon>
    </lineage>
</organism>
<evidence type="ECO:0000313" key="3">
    <source>
        <dbReference type="Ensembl" id="ENSPSNP00000023777.1"/>
    </source>
</evidence>
<dbReference type="InterPro" id="IPR009069">
    <property type="entry name" value="Cys_alpha_HP_mot_SF"/>
</dbReference>
<dbReference type="InterPro" id="IPR033620">
    <property type="entry name" value="Ribosomal_mS37_met"/>
</dbReference>
<evidence type="ECO:0000256" key="1">
    <source>
        <dbReference type="ARBA" id="ARBA00023157"/>
    </source>
</evidence>
<dbReference type="KEGG" id="psiu:116741600"/>